<dbReference type="Gene3D" id="3.40.50.300">
    <property type="entry name" value="P-loop containing nucleotide triphosphate hydrolases"/>
    <property type="match status" value="1"/>
</dbReference>
<evidence type="ECO:0000313" key="3">
    <source>
        <dbReference type="EMBL" id="BBH20270.1"/>
    </source>
</evidence>
<feature type="region of interest" description="Disordered" evidence="1">
    <location>
        <begin position="1"/>
        <end position="24"/>
    </location>
</feature>
<dbReference type="EMBL" id="AP019308">
    <property type="protein sequence ID" value="BBH20270.1"/>
    <property type="molecule type" value="Genomic_DNA"/>
</dbReference>
<dbReference type="RefSeq" id="WP_125655191.1">
    <property type="nucleotide sequence ID" value="NZ_AP019308.1"/>
</dbReference>
<evidence type="ECO:0000259" key="2">
    <source>
        <dbReference type="Pfam" id="PF13401"/>
    </source>
</evidence>
<dbReference type="GO" id="GO:0016887">
    <property type="term" value="F:ATP hydrolysis activity"/>
    <property type="evidence" value="ECO:0007669"/>
    <property type="project" value="InterPro"/>
</dbReference>
<evidence type="ECO:0000256" key="1">
    <source>
        <dbReference type="SAM" id="MobiDB-lite"/>
    </source>
</evidence>
<name>A0A3G9IN50_9BACL</name>
<dbReference type="Proteomes" id="UP000275368">
    <property type="component" value="Chromosome"/>
</dbReference>
<gene>
    <name evidence="3" type="ORF">Back11_16150</name>
</gene>
<keyword evidence="4" id="KW-1185">Reference proteome</keyword>
<dbReference type="AlphaFoldDB" id="A0A3G9IN50"/>
<organism evidence="3 4">
    <name type="scientific">Paenibacillus baekrokdamisoli</name>
    <dbReference type="NCBI Taxonomy" id="1712516"/>
    <lineage>
        <taxon>Bacteria</taxon>
        <taxon>Bacillati</taxon>
        <taxon>Bacillota</taxon>
        <taxon>Bacilli</taxon>
        <taxon>Bacillales</taxon>
        <taxon>Paenibacillaceae</taxon>
        <taxon>Paenibacillus</taxon>
    </lineage>
</organism>
<dbReference type="SUPFAM" id="SSF52540">
    <property type="entry name" value="P-loop containing nucleoside triphosphate hydrolases"/>
    <property type="match status" value="1"/>
</dbReference>
<dbReference type="KEGG" id="pbk:Back11_16150"/>
<sequence>MVNQPSPIENSSALSPPRPYVAQGTHPIETGRYLLPTNEIIRMYDTVAQWITNRSPGGMIYGRPRLGKSRAITYLSYELPNEFGNHLPIFTMKCRQYKQPSESSFFEDLLNDVGHALPFNGKANLKRDRLYRYFVEKAERSAQKRIILFIDDAQRLFEIQYGWLMDIYNELDSAGISMTVILVGQEELVHQRSAFIQAKKAQIIGRFMVHEYNFKGIVDADDMAVCLSGYDNISEYPENSGWSFTRYFFPDGFDHNGCRLENCAKDLFSIFTNLRKEHGLTRATEIPMQYLTLTVENALRHFGANGEDLQWLNNEQWKSSITGSGYIEAETYHEVV</sequence>
<feature type="domain" description="ORC1/DEAH AAA+ ATPase" evidence="2">
    <location>
        <begin position="58"/>
        <end position="190"/>
    </location>
</feature>
<proteinExistence type="predicted"/>
<dbReference type="Pfam" id="PF13401">
    <property type="entry name" value="AAA_22"/>
    <property type="match status" value="1"/>
</dbReference>
<dbReference type="InterPro" id="IPR049945">
    <property type="entry name" value="AAA_22"/>
</dbReference>
<dbReference type="OrthoDB" id="8903747at2"/>
<dbReference type="InterPro" id="IPR027417">
    <property type="entry name" value="P-loop_NTPase"/>
</dbReference>
<reference evidence="3 4" key="1">
    <citation type="submission" date="2018-11" db="EMBL/GenBank/DDBJ databases">
        <title>Complete genome sequence of Paenibacillus baekrokdamisoli strain KCTC 33723.</title>
        <authorList>
            <person name="Kang S.W."/>
            <person name="Lee K.C."/>
            <person name="Kim K.K."/>
            <person name="Kim J.S."/>
            <person name="Kim D.S."/>
            <person name="Ko S.H."/>
            <person name="Yang S.H."/>
            <person name="Lee J.S."/>
        </authorList>
    </citation>
    <scope>NUCLEOTIDE SEQUENCE [LARGE SCALE GENOMIC DNA]</scope>
    <source>
        <strain evidence="3 4">KCTC 33723</strain>
    </source>
</reference>
<accession>A0A3G9IN50</accession>
<feature type="compositionally biased region" description="Polar residues" evidence="1">
    <location>
        <begin position="1"/>
        <end position="14"/>
    </location>
</feature>
<evidence type="ECO:0000313" key="4">
    <source>
        <dbReference type="Proteomes" id="UP000275368"/>
    </source>
</evidence>
<protein>
    <recommendedName>
        <fullName evidence="2">ORC1/DEAH AAA+ ATPase domain-containing protein</fullName>
    </recommendedName>
</protein>